<evidence type="ECO:0000313" key="2">
    <source>
        <dbReference type="EMBL" id="WXB08521.1"/>
    </source>
</evidence>
<dbReference type="InterPro" id="IPR039422">
    <property type="entry name" value="MarR/SlyA-like"/>
</dbReference>
<keyword evidence="3" id="KW-1185">Reference proteome</keyword>
<reference evidence="2" key="1">
    <citation type="submission" date="2021-12" db="EMBL/GenBank/DDBJ databases">
        <title>Discovery of the Pendulisporaceae a myxobacterial family with distinct sporulation behavior and unique specialized metabolism.</title>
        <authorList>
            <person name="Garcia R."/>
            <person name="Popoff A."/>
            <person name="Bader C.D."/>
            <person name="Loehr J."/>
            <person name="Walesch S."/>
            <person name="Walt C."/>
            <person name="Boldt J."/>
            <person name="Bunk B."/>
            <person name="Haeckl F.J.F.P.J."/>
            <person name="Gunesch A.P."/>
            <person name="Birkelbach J."/>
            <person name="Nuebel U."/>
            <person name="Pietschmann T."/>
            <person name="Bach T."/>
            <person name="Mueller R."/>
        </authorList>
    </citation>
    <scope>NUCLEOTIDE SEQUENCE</scope>
    <source>
        <strain evidence="2">MSr11367</strain>
    </source>
</reference>
<dbReference type="PROSITE" id="PS50995">
    <property type="entry name" value="HTH_MARR_2"/>
    <property type="match status" value="1"/>
</dbReference>
<dbReference type="PANTHER" id="PTHR33164:SF43">
    <property type="entry name" value="HTH-TYPE TRANSCRIPTIONAL REPRESSOR YETL"/>
    <property type="match status" value="1"/>
</dbReference>
<dbReference type="InterPro" id="IPR036388">
    <property type="entry name" value="WH-like_DNA-bd_sf"/>
</dbReference>
<evidence type="ECO:0000313" key="3">
    <source>
        <dbReference type="Proteomes" id="UP001374803"/>
    </source>
</evidence>
<dbReference type="SMART" id="SM00347">
    <property type="entry name" value="HTH_MARR"/>
    <property type="match status" value="1"/>
</dbReference>
<dbReference type="InterPro" id="IPR036390">
    <property type="entry name" value="WH_DNA-bd_sf"/>
</dbReference>
<protein>
    <submittedName>
        <fullName evidence="2">MarR family transcriptional regulator</fullName>
    </submittedName>
</protein>
<evidence type="ECO:0000259" key="1">
    <source>
        <dbReference type="PROSITE" id="PS50995"/>
    </source>
</evidence>
<dbReference type="EMBL" id="CP089983">
    <property type="protein sequence ID" value="WXB08521.1"/>
    <property type="molecule type" value="Genomic_DNA"/>
</dbReference>
<accession>A0ABZ2LFG6</accession>
<organism evidence="2 3">
    <name type="scientific">Pendulispora rubella</name>
    <dbReference type="NCBI Taxonomy" id="2741070"/>
    <lineage>
        <taxon>Bacteria</taxon>
        <taxon>Pseudomonadati</taxon>
        <taxon>Myxococcota</taxon>
        <taxon>Myxococcia</taxon>
        <taxon>Myxococcales</taxon>
        <taxon>Sorangiineae</taxon>
        <taxon>Pendulisporaceae</taxon>
        <taxon>Pendulispora</taxon>
    </lineage>
</organism>
<name>A0ABZ2LFG6_9BACT</name>
<dbReference type="PANTHER" id="PTHR33164">
    <property type="entry name" value="TRANSCRIPTIONAL REGULATOR, MARR FAMILY"/>
    <property type="match status" value="1"/>
</dbReference>
<dbReference type="Proteomes" id="UP001374803">
    <property type="component" value="Chromosome"/>
</dbReference>
<proteinExistence type="predicted"/>
<dbReference type="RefSeq" id="WP_394838191.1">
    <property type="nucleotide sequence ID" value="NZ_CP089929.1"/>
</dbReference>
<feature type="domain" description="HTH marR-type" evidence="1">
    <location>
        <begin position="8"/>
        <end position="140"/>
    </location>
</feature>
<sequence>MQPSVLLAEELYRLVIRTKKLLWRTASRTLEANGESIFTWPILNCLVRNGPSAQRDIAESTGQHPAGLSRLIEELETKKLIRRKVDRNDRRRQVVEATAKGRAWIEEQTPAIYAAVDQVMSGLDDEERRTMRALLLKLLAQVE</sequence>
<dbReference type="SUPFAM" id="SSF46785">
    <property type="entry name" value="Winged helix' DNA-binding domain"/>
    <property type="match status" value="1"/>
</dbReference>
<gene>
    <name evidence="2" type="ORF">LVJ94_14895</name>
</gene>
<dbReference type="Gene3D" id="1.10.10.10">
    <property type="entry name" value="Winged helix-like DNA-binding domain superfamily/Winged helix DNA-binding domain"/>
    <property type="match status" value="1"/>
</dbReference>
<dbReference type="InterPro" id="IPR000835">
    <property type="entry name" value="HTH_MarR-typ"/>
</dbReference>
<dbReference type="PRINTS" id="PR00598">
    <property type="entry name" value="HTHMARR"/>
</dbReference>
<dbReference type="Pfam" id="PF12802">
    <property type="entry name" value="MarR_2"/>
    <property type="match status" value="1"/>
</dbReference>